<dbReference type="EMBL" id="JABUMX010000002">
    <property type="protein sequence ID" value="NTS31851.1"/>
    <property type="molecule type" value="Genomic_DNA"/>
</dbReference>
<protein>
    <submittedName>
        <fullName evidence="2">Uncharacterized protein</fullName>
    </submittedName>
</protein>
<keyword evidence="3" id="KW-1185">Reference proteome</keyword>
<feature type="transmembrane region" description="Helical" evidence="1">
    <location>
        <begin position="57"/>
        <end position="79"/>
    </location>
</feature>
<keyword evidence="1" id="KW-1133">Transmembrane helix</keyword>
<sequence length="89" mass="9859">MIAATAKAPNRQIEQVIQLAISPFSFVCRNIIALYPPEQNRLTGPFSKKSRTTTADFGFQLVFQIVMIIAQTGVAEGLIPSFRSQRFGL</sequence>
<dbReference type="Proteomes" id="UP000550508">
    <property type="component" value="Unassembled WGS sequence"/>
</dbReference>
<dbReference type="RefSeq" id="WP_162737317.1">
    <property type="nucleotide sequence ID" value="NZ_CP088292.1"/>
</dbReference>
<organism evidence="2 3">
    <name type="scientific">Phyllobacterium pellucidum</name>
    <dbReference type="NCBI Taxonomy" id="2740464"/>
    <lineage>
        <taxon>Bacteria</taxon>
        <taxon>Pseudomonadati</taxon>
        <taxon>Pseudomonadota</taxon>
        <taxon>Alphaproteobacteria</taxon>
        <taxon>Hyphomicrobiales</taxon>
        <taxon>Phyllobacteriaceae</taxon>
        <taxon>Phyllobacterium</taxon>
    </lineage>
</organism>
<reference evidence="2 3" key="1">
    <citation type="submission" date="2020-05" db="EMBL/GenBank/DDBJ databases">
        <authorList>
            <person name="Kim M.K."/>
        </authorList>
    </citation>
    <scope>NUCLEOTIDE SEQUENCE [LARGE SCALE GENOMIC DNA]</scope>
    <source>
        <strain evidence="2 3">BT25</strain>
    </source>
</reference>
<name>A0A849VPR8_9HYPH</name>
<evidence type="ECO:0000256" key="1">
    <source>
        <dbReference type="SAM" id="Phobius"/>
    </source>
</evidence>
<gene>
    <name evidence="2" type="ORF">HQ945_11350</name>
</gene>
<comment type="caution">
    <text evidence="2">The sequence shown here is derived from an EMBL/GenBank/DDBJ whole genome shotgun (WGS) entry which is preliminary data.</text>
</comment>
<keyword evidence="1" id="KW-0472">Membrane</keyword>
<proteinExistence type="predicted"/>
<accession>A0A849VPR8</accession>
<dbReference type="AlphaFoldDB" id="A0A849VPR8"/>
<keyword evidence="1" id="KW-0812">Transmembrane</keyword>
<evidence type="ECO:0000313" key="3">
    <source>
        <dbReference type="Proteomes" id="UP000550508"/>
    </source>
</evidence>
<evidence type="ECO:0000313" key="2">
    <source>
        <dbReference type="EMBL" id="NTS31851.1"/>
    </source>
</evidence>